<comment type="caution">
    <text evidence="1">The sequence shown here is derived from an EMBL/GenBank/DDBJ whole genome shotgun (WGS) entry which is preliminary data.</text>
</comment>
<evidence type="ECO:0000313" key="1">
    <source>
        <dbReference type="EMBL" id="KAH7929496.1"/>
    </source>
</evidence>
<accession>A0ACB8BU84</accession>
<proteinExistence type="predicted"/>
<organism evidence="1 2">
    <name type="scientific">Leucogyrophana mollusca</name>
    <dbReference type="NCBI Taxonomy" id="85980"/>
    <lineage>
        <taxon>Eukaryota</taxon>
        <taxon>Fungi</taxon>
        <taxon>Dikarya</taxon>
        <taxon>Basidiomycota</taxon>
        <taxon>Agaricomycotina</taxon>
        <taxon>Agaricomycetes</taxon>
        <taxon>Agaricomycetidae</taxon>
        <taxon>Boletales</taxon>
        <taxon>Boletales incertae sedis</taxon>
        <taxon>Leucogyrophana</taxon>
    </lineage>
</organism>
<feature type="non-terminal residue" evidence="1">
    <location>
        <position position="83"/>
    </location>
</feature>
<reference evidence="1" key="1">
    <citation type="journal article" date="2021" name="New Phytol.">
        <title>Evolutionary innovations through gain and loss of genes in the ectomycorrhizal Boletales.</title>
        <authorList>
            <person name="Wu G."/>
            <person name="Miyauchi S."/>
            <person name="Morin E."/>
            <person name="Kuo A."/>
            <person name="Drula E."/>
            <person name="Varga T."/>
            <person name="Kohler A."/>
            <person name="Feng B."/>
            <person name="Cao Y."/>
            <person name="Lipzen A."/>
            <person name="Daum C."/>
            <person name="Hundley H."/>
            <person name="Pangilinan J."/>
            <person name="Johnson J."/>
            <person name="Barry K."/>
            <person name="LaButti K."/>
            <person name="Ng V."/>
            <person name="Ahrendt S."/>
            <person name="Min B."/>
            <person name="Choi I.G."/>
            <person name="Park H."/>
            <person name="Plett J.M."/>
            <person name="Magnuson J."/>
            <person name="Spatafora J.W."/>
            <person name="Nagy L.G."/>
            <person name="Henrissat B."/>
            <person name="Grigoriev I.V."/>
            <person name="Yang Z.L."/>
            <person name="Xu J."/>
            <person name="Martin F.M."/>
        </authorList>
    </citation>
    <scope>NUCLEOTIDE SEQUENCE</scope>
    <source>
        <strain evidence="1">KUC20120723A-06</strain>
    </source>
</reference>
<feature type="non-terminal residue" evidence="1">
    <location>
        <position position="1"/>
    </location>
</feature>
<name>A0ACB8BU84_9AGAM</name>
<protein>
    <submittedName>
        <fullName evidence="1">Uncharacterized protein</fullName>
    </submittedName>
</protein>
<dbReference type="Proteomes" id="UP000790709">
    <property type="component" value="Unassembled WGS sequence"/>
</dbReference>
<sequence>AEKFLQDTVFGKMGEAERREFAQWKDAQRLEEGETERKMARNVVRGVVTSWDALLLMPRVLQSDCGFRPDGLDEEHPRPPILI</sequence>
<dbReference type="EMBL" id="MU266341">
    <property type="protein sequence ID" value="KAH7929496.1"/>
    <property type="molecule type" value="Genomic_DNA"/>
</dbReference>
<keyword evidence="2" id="KW-1185">Reference proteome</keyword>
<evidence type="ECO:0000313" key="2">
    <source>
        <dbReference type="Proteomes" id="UP000790709"/>
    </source>
</evidence>
<gene>
    <name evidence="1" type="ORF">BV22DRAFT_988100</name>
</gene>